<dbReference type="PROSITE" id="PS51257">
    <property type="entry name" value="PROKAR_LIPOPROTEIN"/>
    <property type="match status" value="1"/>
</dbReference>
<name>S5MAZ3_9CAUD</name>
<sequence>MKKILITSVACIALLSGCTEDSTKEARESGLYVQTMKDGYFIVDERTGCLMGSKSPNVSSGSFNVLGLDGKPVGCKQAGGMTVEEYFALERKY</sequence>
<gene>
    <name evidence="1" type="ORF">SHANETTE_43</name>
</gene>
<accession>S5MAZ3</accession>
<evidence type="ECO:0000313" key="1">
    <source>
        <dbReference type="EMBL" id="AGR46944.1"/>
    </source>
</evidence>
<dbReference type="Proteomes" id="UP000015093">
    <property type="component" value="Segment"/>
</dbReference>
<dbReference type="RefSeq" id="YP_009216041.1">
    <property type="nucleotide sequence ID" value="NC_028983.1"/>
</dbReference>
<evidence type="ECO:0000313" key="2">
    <source>
        <dbReference type="Proteomes" id="UP000015093"/>
    </source>
</evidence>
<dbReference type="KEGG" id="vg:26642386"/>
<evidence type="ECO:0008006" key="3">
    <source>
        <dbReference type="Google" id="ProtNLM"/>
    </source>
</evidence>
<proteinExistence type="predicted"/>
<reference evidence="1 2" key="1">
    <citation type="journal article" date="2014" name="Genome Announc.">
        <title>Genome Sequences of Three Novel Bacillus cereus Bacteriophages.</title>
        <authorList>
            <person name="Grose J.H."/>
            <person name="Jensen J.D."/>
            <person name="Merrill B.D."/>
            <person name="Fisher J.N."/>
            <person name="Burnett S.H."/>
            <person name="Breakwell D.P."/>
        </authorList>
    </citation>
    <scope>NUCLEOTIDE SEQUENCE [LARGE SCALE GENOMIC DNA]</scope>
</reference>
<organism evidence="1 2">
    <name type="scientific">Bacillus phage Shanette</name>
    <dbReference type="NCBI Taxonomy" id="1296656"/>
    <lineage>
        <taxon>Viruses</taxon>
        <taxon>Duplodnaviria</taxon>
        <taxon>Heunggongvirae</taxon>
        <taxon>Uroviricota</taxon>
        <taxon>Caudoviricetes</taxon>
        <taxon>Herelleviridae</taxon>
        <taxon>Spounavirinae</taxon>
        <taxon>Siminovitchvirus</taxon>
        <taxon>Siminovitchvirus shanette</taxon>
    </lineage>
</organism>
<dbReference type="EMBL" id="KC595513">
    <property type="protein sequence ID" value="AGR46944.1"/>
    <property type="molecule type" value="Genomic_DNA"/>
</dbReference>
<dbReference type="GeneID" id="26642386"/>
<protein>
    <recommendedName>
        <fullName evidence="3">Lipoprotein</fullName>
    </recommendedName>
</protein>
<keyword evidence="2" id="KW-1185">Reference proteome</keyword>